<dbReference type="AlphaFoldDB" id="A0A414HM09"/>
<accession>A0A414HM09</accession>
<name>A0A414HM09_BACT4</name>
<evidence type="ECO:0000313" key="2">
    <source>
        <dbReference type="EMBL" id="KAB4312479.1"/>
    </source>
</evidence>
<dbReference type="EMBL" id="WCSY01000010">
    <property type="protein sequence ID" value="KAB4312479.1"/>
    <property type="molecule type" value="Genomic_DNA"/>
</dbReference>
<dbReference type="InterPro" id="IPR019260">
    <property type="entry name" value="DUF2262"/>
</dbReference>
<evidence type="ECO:0000259" key="1">
    <source>
        <dbReference type="Pfam" id="PF10020"/>
    </source>
</evidence>
<comment type="caution">
    <text evidence="3">The sequence shown here is derived from an EMBL/GenBank/DDBJ whole genome shotgun (WGS) entry which is preliminary data.</text>
</comment>
<dbReference type="RefSeq" id="WP_117981468.1">
    <property type="nucleotide sequence ID" value="NZ_CABJDH010000012.1"/>
</dbReference>
<dbReference type="Proteomes" id="UP000440614">
    <property type="component" value="Unassembled WGS sequence"/>
</dbReference>
<proteinExistence type="predicted"/>
<evidence type="ECO:0000313" key="5">
    <source>
        <dbReference type="Proteomes" id="UP000440614"/>
    </source>
</evidence>
<feature type="domain" description="DUF2262" evidence="1">
    <location>
        <begin position="323"/>
        <end position="413"/>
    </location>
</feature>
<protein>
    <submittedName>
        <fullName evidence="3">DUF2262 domain-containing protein</fullName>
    </submittedName>
</protein>
<evidence type="ECO:0000313" key="4">
    <source>
        <dbReference type="Proteomes" id="UP000284785"/>
    </source>
</evidence>
<gene>
    <name evidence="3" type="ORF">DW780_12605</name>
    <name evidence="2" type="ORF">GAO51_11370</name>
</gene>
<organism evidence="3 4">
    <name type="scientific">Bacteroides thetaiotaomicron</name>
    <dbReference type="NCBI Taxonomy" id="818"/>
    <lineage>
        <taxon>Bacteria</taxon>
        <taxon>Pseudomonadati</taxon>
        <taxon>Bacteroidota</taxon>
        <taxon>Bacteroidia</taxon>
        <taxon>Bacteroidales</taxon>
        <taxon>Bacteroidaceae</taxon>
        <taxon>Bacteroides</taxon>
    </lineage>
</organism>
<reference evidence="2 5" key="2">
    <citation type="journal article" date="2019" name="Nat. Med.">
        <title>A library of human gut bacterial isolates paired with longitudinal multiomics data enables mechanistic microbiome research.</title>
        <authorList>
            <person name="Poyet M."/>
            <person name="Groussin M."/>
            <person name="Gibbons S.M."/>
            <person name="Avila-Pacheco J."/>
            <person name="Jiang X."/>
            <person name="Kearney S.M."/>
            <person name="Perrotta A.R."/>
            <person name="Berdy B."/>
            <person name="Zhao S."/>
            <person name="Lieberman T.D."/>
            <person name="Swanson P.K."/>
            <person name="Smith M."/>
            <person name="Roesemann S."/>
            <person name="Alexander J.E."/>
            <person name="Rich S.A."/>
            <person name="Livny J."/>
            <person name="Vlamakis H."/>
            <person name="Clish C."/>
            <person name="Bullock K."/>
            <person name="Deik A."/>
            <person name="Scott J."/>
            <person name="Pierce K.A."/>
            <person name="Xavier R.J."/>
            <person name="Alm E.J."/>
        </authorList>
    </citation>
    <scope>NUCLEOTIDE SEQUENCE [LARGE SCALE GENOMIC DNA]</scope>
    <source>
        <strain evidence="2 5">BIOML-A188</strain>
    </source>
</reference>
<reference evidence="3 4" key="1">
    <citation type="submission" date="2018-08" db="EMBL/GenBank/DDBJ databases">
        <title>A genome reference for cultivated species of the human gut microbiota.</title>
        <authorList>
            <person name="Zou Y."/>
            <person name="Xue W."/>
            <person name="Luo G."/>
        </authorList>
    </citation>
    <scope>NUCLEOTIDE SEQUENCE [LARGE SCALE GENOMIC DNA]</scope>
    <source>
        <strain evidence="3 4">AM30-26</strain>
    </source>
</reference>
<dbReference type="EMBL" id="QSJP01000010">
    <property type="protein sequence ID" value="RHD87907.1"/>
    <property type="molecule type" value="Genomic_DNA"/>
</dbReference>
<evidence type="ECO:0000313" key="3">
    <source>
        <dbReference type="EMBL" id="RHD87907.1"/>
    </source>
</evidence>
<dbReference type="Proteomes" id="UP000284785">
    <property type="component" value="Unassembled WGS sequence"/>
</dbReference>
<sequence length="427" mass="49588">MKKEQTTDKNSWNFHLTRSIADLYDVTLEIHTEFWLSTLQIWFRGYQTPEGYKATIWGKKVDLHIAIAPLGTPSETLPVIKENTTRSKNAQLPSEQQIYVNELQKKIKSLKKHLPPKVDEVLEQRRLDEMNADRIKTIIRECDTIWGDKGLSVEEKINRLVPYKIEIYNLVSMLQLPDELVRADTNISILMATILYYAQSVEKNARKYKIRIPKLVRQLVKLVDGIITRMNETQNKLNGVERDMTKEEYKTYDAYLDIKIGAKSAFCSFEKQLELYEQLWEMPSLSTDTKIECLNEAVKLVKKQYGKKTESRCPHAPLVRKHLRAISGYLNELEKEGEATWQLRMADELLPTANAWREDCDFPALSKEGFASQIELQSVHIKTKEKEEGSIHYELELFFQDTEDTFAGHFLYATIEDGKVEEITLMG</sequence>
<dbReference type="Pfam" id="PF10020">
    <property type="entry name" value="DUF2262"/>
    <property type="match status" value="1"/>
</dbReference>